<evidence type="ECO:0000313" key="1">
    <source>
        <dbReference type="EMBL" id="MCG2615114.1"/>
    </source>
</evidence>
<dbReference type="EMBL" id="JAKLTR010000007">
    <property type="protein sequence ID" value="MCG2615114.1"/>
    <property type="molecule type" value="Genomic_DNA"/>
</dbReference>
<dbReference type="Proteomes" id="UP001165367">
    <property type="component" value="Unassembled WGS sequence"/>
</dbReference>
<sequence>MKNTKTIIPSTSFEFLKKLRKNNNREWFNANKQIYQRELSGIESFTESLLDRMKKHDRIDTPSGKKALMRIYRDIRFSADKTPYKTNFSGSFHREGKLLRGGYYFQFEPGNSFIAGGFWGPSSSDLKLIRDELVFDDKPIRKVLASSKVAKVFTGLTGETLTRVPRGYDAASPAADLLKYKQFLLQHHFTDTEILAPDYIDMAETTMKALRPFFDYMSEVLYVPS</sequence>
<dbReference type="NCBIfam" id="TIGR02453">
    <property type="entry name" value="TIGR02453 family protein"/>
    <property type="match status" value="1"/>
</dbReference>
<dbReference type="InterPro" id="IPR015996">
    <property type="entry name" value="UCP028451"/>
</dbReference>
<reference evidence="1" key="1">
    <citation type="submission" date="2022-01" db="EMBL/GenBank/DDBJ databases">
        <authorList>
            <person name="Jo J.-H."/>
            <person name="Im W.-T."/>
        </authorList>
    </citation>
    <scope>NUCLEOTIDE SEQUENCE</scope>
    <source>
        <strain evidence="1">NA20</strain>
    </source>
</reference>
<dbReference type="RefSeq" id="WP_237872165.1">
    <property type="nucleotide sequence ID" value="NZ_JAKLTR010000007.1"/>
</dbReference>
<proteinExistence type="predicted"/>
<accession>A0ABS9KS32</accession>
<name>A0ABS9KS32_9BACT</name>
<comment type="caution">
    <text evidence="1">The sequence shown here is derived from an EMBL/GenBank/DDBJ whole genome shotgun (WGS) entry which is preliminary data.</text>
</comment>
<dbReference type="PANTHER" id="PTHR36452">
    <property type="entry name" value="CHROMOSOME 12, WHOLE GENOME SHOTGUN SEQUENCE"/>
    <property type="match status" value="1"/>
</dbReference>
<keyword evidence="2" id="KW-1185">Reference proteome</keyword>
<gene>
    <name evidence="1" type="ORF">LZZ85_12515</name>
</gene>
<organism evidence="1 2">
    <name type="scientific">Terrimonas ginsenosidimutans</name>
    <dbReference type="NCBI Taxonomy" id="2908004"/>
    <lineage>
        <taxon>Bacteria</taxon>
        <taxon>Pseudomonadati</taxon>
        <taxon>Bacteroidota</taxon>
        <taxon>Chitinophagia</taxon>
        <taxon>Chitinophagales</taxon>
        <taxon>Chitinophagaceae</taxon>
        <taxon>Terrimonas</taxon>
    </lineage>
</organism>
<dbReference type="InterPro" id="IPR012808">
    <property type="entry name" value="CHP02453"/>
</dbReference>
<evidence type="ECO:0000313" key="2">
    <source>
        <dbReference type="Proteomes" id="UP001165367"/>
    </source>
</evidence>
<protein>
    <submittedName>
        <fullName evidence="1">DUF2461 domain-containing protein</fullName>
    </submittedName>
</protein>
<dbReference type="Pfam" id="PF09365">
    <property type="entry name" value="DUF2461"/>
    <property type="match status" value="1"/>
</dbReference>
<dbReference type="PANTHER" id="PTHR36452:SF1">
    <property type="entry name" value="DUF2461 DOMAIN-CONTAINING PROTEIN"/>
    <property type="match status" value="1"/>
</dbReference>
<dbReference type="PIRSF" id="PIRSF028451">
    <property type="entry name" value="UCP028451"/>
    <property type="match status" value="1"/>
</dbReference>